<dbReference type="OrthoDB" id="9790815at2"/>
<dbReference type="SUPFAM" id="SSF50974">
    <property type="entry name" value="Nitrous oxide reductase, N-terminal domain"/>
    <property type="match status" value="1"/>
</dbReference>
<organism evidence="3 4">
    <name type="scientific">Vineibacter terrae</name>
    <dbReference type="NCBI Taxonomy" id="2586908"/>
    <lineage>
        <taxon>Bacteria</taxon>
        <taxon>Pseudomonadati</taxon>
        <taxon>Pseudomonadota</taxon>
        <taxon>Alphaproteobacteria</taxon>
        <taxon>Hyphomicrobiales</taxon>
        <taxon>Vineibacter</taxon>
    </lineage>
</organism>
<dbReference type="PANTHER" id="PTHR30344">
    <property type="entry name" value="6-PHOSPHOGLUCONOLACTONASE-RELATED"/>
    <property type="match status" value="1"/>
</dbReference>
<gene>
    <name evidence="3" type="ORF">FHP25_22555</name>
</gene>
<keyword evidence="2" id="KW-0119">Carbohydrate metabolism</keyword>
<sequence length="346" mass="36516">MPNAGDTTIAYVSNAESNDIHILRLDPADGGLTLIDKVTLPGIDKPGSSTPMALSPDRRFLYVSVRSEPFTVVGFAIDPTSGRLTHTANGQLADGMAYIATDRSGRFLLGASYVGHKVTVNPIAPPGTVQPPSQVLSTAPNAHAILADPANRYVLSTSLGGDVVNRFHFDATTGTLTATMPPTIGVKAKAGPRHLVFDPQGTHVYLINELDASIDVFAYDTASGQLTALQTLSALPPGFSGKPWAADIRITPDGRFIYASERTSSTLAAFRVDPATAMLSLIGHTPTQAQPRGFAIDPAGRYLLAAGQVSHGLSCYRIDAGSGRLTELGQYQVGRNPNWVTIITLP</sequence>
<dbReference type="Gene3D" id="2.130.10.10">
    <property type="entry name" value="YVTN repeat-like/Quinoprotein amine dehydrogenase"/>
    <property type="match status" value="1"/>
</dbReference>
<keyword evidence="4" id="KW-1185">Reference proteome</keyword>
<dbReference type="InterPro" id="IPR050282">
    <property type="entry name" value="Cycloisomerase_2"/>
</dbReference>
<dbReference type="AlphaFoldDB" id="A0A5C8PHR4"/>
<accession>A0A5C8PHR4</accession>
<comment type="similarity">
    <text evidence="1">Belongs to the cycloisomerase 2 family.</text>
</comment>
<dbReference type="Pfam" id="PF10282">
    <property type="entry name" value="Lactonase"/>
    <property type="match status" value="1"/>
</dbReference>
<comment type="caution">
    <text evidence="3">The sequence shown here is derived from an EMBL/GenBank/DDBJ whole genome shotgun (WGS) entry which is preliminary data.</text>
</comment>
<dbReference type="GO" id="GO:0017057">
    <property type="term" value="F:6-phosphogluconolactonase activity"/>
    <property type="evidence" value="ECO:0007669"/>
    <property type="project" value="TreeGrafter"/>
</dbReference>
<dbReference type="InterPro" id="IPR011045">
    <property type="entry name" value="N2O_reductase_N"/>
</dbReference>
<name>A0A5C8PHR4_9HYPH</name>
<dbReference type="GO" id="GO:0005829">
    <property type="term" value="C:cytosol"/>
    <property type="evidence" value="ECO:0007669"/>
    <property type="project" value="TreeGrafter"/>
</dbReference>
<protein>
    <submittedName>
        <fullName evidence="3">Lactonase family protein</fullName>
    </submittedName>
</protein>
<evidence type="ECO:0000256" key="2">
    <source>
        <dbReference type="ARBA" id="ARBA00022526"/>
    </source>
</evidence>
<dbReference type="InterPro" id="IPR015943">
    <property type="entry name" value="WD40/YVTN_repeat-like_dom_sf"/>
</dbReference>
<proteinExistence type="inferred from homology"/>
<evidence type="ECO:0000313" key="3">
    <source>
        <dbReference type="EMBL" id="TXL73205.1"/>
    </source>
</evidence>
<dbReference type="InterPro" id="IPR019405">
    <property type="entry name" value="Lactonase_7-beta_prop"/>
</dbReference>
<dbReference type="Proteomes" id="UP000321638">
    <property type="component" value="Unassembled WGS sequence"/>
</dbReference>
<evidence type="ECO:0000313" key="4">
    <source>
        <dbReference type="Proteomes" id="UP000321638"/>
    </source>
</evidence>
<evidence type="ECO:0000256" key="1">
    <source>
        <dbReference type="ARBA" id="ARBA00005564"/>
    </source>
</evidence>
<dbReference type="EMBL" id="VDUZ01000027">
    <property type="protein sequence ID" value="TXL73205.1"/>
    <property type="molecule type" value="Genomic_DNA"/>
</dbReference>
<dbReference type="GO" id="GO:0006006">
    <property type="term" value="P:glucose metabolic process"/>
    <property type="evidence" value="ECO:0007669"/>
    <property type="project" value="UniProtKB-KW"/>
</dbReference>
<dbReference type="RefSeq" id="WP_147849224.1">
    <property type="nucleotide sequence ID" value="NZ_VDUZ01000027.1"/>
</dbReference>
<keyword evidence="2" id="KW-0313">Glucose metabolism</keyword>
<reference evidence="3 4" key="1">
    <citation type="submission" date="2019-06" db="EMBL/GenBank/DDBJ databases">
        <title>New taxonomy in bacterial strain CC-CFT640, isolated from vineyard.</title>
        <authorList>
            <person name="Lin S.-Y."/>
            <person name="Tsai C.-F."/>
            <person name="Young C.-C."/>
        </authorList>
    </citation>
    <scope>NUCLEOTIDE SEQUENCE [LARGE SCALE GENOMIC DNA]</scope>
    <source>
        <strain evidence="3 4">CC-CFT640</strain>
    </source>
</reference>
<dbReference type="PANTHER" id="PTHR30344:SF1">
    <property type="entry name" value="6-PHOSPHOGLUCONOLACTONASE"/>
    <property type="match status" value="1"/>
</dbReference>